<keyword evidence="2" id="KW-1185">Reference proteome</keyword>
<dbReference type="EMBL" id="JYDJ01003944">
    <property type="protein sequence ID" value="KRX28852.1"/>
    <property type="molecule type" value="Genomic_DNA"/>
</dbReference>
<gene>
    <name evidence="1" type="ORF">T05_11290</name>
</gene>
<evidence type="ECO:0000313" key="2">
    <source>
        <dbReference type="Proteomes" id="UP000055048"/>
    </source>
</evidence>
<reference evidence="1 2" key="1">
    <citation type="submission" date="2015-01" db="EMBL/GenBank/DDBJ databases">
        <title>Evolution of Trichinella species and genotypes.</title>
        <authorList>
            <person name="Korhonen P.K."/>
            <person name="Edoardo P."/>
            <person name="Giuseppe L.R."/>
            <person name="Gasser R.B."/>
        </authorList>
    </citation>
    <scope>NUCLEOTIDE SEQUENCE [LARGE SCALE GENOMIC DNA]</scope>
    <source>
        <strain evidence="1">ISS417</strain>
    </source>
</reference>
<name>A0A0V0SQ23_9BILA</name>
<organism evidence="1 2">
    <name type="scientific">Trichinella murrelli</name>
    <dbReference type="NCBI Taxonomy" id="144512"/>
    <lineage>
        <taxon>Eukaryota</taxon>
        <taxon>Metazoa</taxon>
        <taxon>Ecdysozoa</taxon>
        <taxon>Nematoda</taxon>
        <taxon>Enoplea</taxon>
        <taxon>Dorylaimia</taxon>
        <taxon>Trichinellida</taxon>
        <taxon>Trichinellidae</taxon>
        <taxon>Trichinella</taxon>
    </lineage>
</organism>
<dbReference type="Proteomes" id="UP000055048">
    <property type="component" value="Unassembled WGS sequence"/>
</dbReference>
<protein>
    <submittedName>
        <fullName evidence="1">Uncharacterized protein</fullName>
    </submittedName>
</protein>
<accession>A0A0V0SQ23</accession>
<evidence type="ECO:0000313" key="1">
    <source>
        <dbReference type="EMBL" id="KRX28852.1"/>
    </source>
</evidence>
<dbReference type="AlphaFoldDB" id="A0A0V0SQ23"/>
<sequence>MLEIISAVRPAIVMNFNSGRLHFVLIMQISIAS</sequence>
<comment type="caution">
    <text evidence="1">The sequence shown here is derived from an EMBL/GenBank/DDBJ whole genome shotgun (WGS) entry which is preliminary data.</text>
</comment>
<proteinExistence type="predicted"/>